<feature type="compositionally biased region" description="Basic and acidic residues" evidence="1">
    <location>
        <begin position="81"/>
        <end position="108"/>
    </location>
</feature>
<protein>
    <submittedName>
        <fullName evidence="2">Uncharacterized protein</fullName>
    </submittedName>
</protein>
<sequence>MIRRYARDEKTMKNNNTKKQKLIRAQLKTKNAGQNAREVKRKDGNREELSSEWEGMMMRQGRGRKRKKEEEEGRGRRKRRKEEEEGRGGRKRRKEEEEGRRRRKEPMG</sequence>
<proteinExistence type="predicted"/>
<organism evidence="2 3">
    <name type="scientific">Petrolisthes manimaculis</name>
    <dbReference type="NCBI Taxonomy" id="1843537"/>
    <lineage>
        <taxon>Eukaryota</taxon>
        <taxon>Metazoa</taxon>
        <taxon>Ecdysozoa</taxon>
        <taxon>Arthropoda</taxon>
        <taxon>Crustacea</taxon>
        <taxon>Multicrustacea</taxon>
        <taxon>Malacostraca</taxon>
        <taxon>Eumalacostraca</taxon>
        <taxon>Eucarida</taxon>
        <taxon>Decapoda</taxon>
        <taxon>Pleocyemata</taxon>
        <taxon>Anomura</taxon>
        <taxon>Galatheoidea</taxon>
        <taxon>Porcellanidae</taxon>
        <taxon>Petrolisthes</taxon>
    </lineage>
</organism>
<dbReference type="Proteomes" id="UP001292094">
    <property type="component" value="Unassembled WGS sequence"/>
</dbReference>
<comment type="caution">
    <text evidence="2">The sequence shown here is derived from an EMBL/GenBank/DDBJ whole genome shotgun (WGS) entry which is preliminary data.</text>
</comment>
<feature type="compositionally biased region" description="Basic and acidic residues" evidence="1">
    <location>
        <begin position="1"/>
        <end position="12"/>
    </location>
</feature>
<feature type="region of interest" description="Disordered" evidence="1">
    <location>
        <begin position="1"/>
        <end position="108"/>
    </location>
</feature>
<name>A0AAE1TXH7_9EUCA</name>
<gene>
    <name evidence="2" type="ORF">Pmani_026791</name>
</gene>
<dbReference type="AlphaFoldDB" id="A0AAE1TXH7"/>
<reference evidence="2" key="1">
    <citation type="submission" date="2023-11" db="EMBL/GenBank/DDBJ databases">
        <title>Genome assemblies of two species of porcelain crab, Petrolisthes cinctipes and Petrolisthes manimaculis (Anomura: Porcellanidae).</title>
        <authorList>
            <person name="Angst P."/>
        </authorList>
    </citation>
    <scope>NUCLEOTIDE SEQUENCE</scope>
    <source>
        <strain evidence="2">PB745_02</strain>
        <tissue evidence="2">Gill</tissue>
    </source>
</reference>
<dbReference type="EMBL" id="JAWZYT010002935">
    <property type="protein sequence ID" value="KAK4301056.1"/>
    <property type="molecule type" value="Genomic_DNA"/>
</dbReference>
<keyword evidence="3" id="KW-1185">Reference proteome</keyword>
<evidence type="ECO:0000313" key="3">
    <source>
        <dbReference type="Proteomes" id="UP001292094"/>
    </source>
</evidence>
<evidence type="ECO:0000256" key="1">
    <source>
        <dbReference type="SAM" id="MobiDB-lite"/>
    </source>
</evidence>
<feature type="compositionally biased region" description="Basic and acidic residues" evidence="1">
    <location>
        <begin position="37"/>
        <end position="49"/>
    </location>
</feature>
<evidence type="ECO:0000313" key="2">
    <source>
        <dbReference type="EMBL" id="KAK4301056.1"/>
    </source>
</evidence>
<accession>A0AAE1TXH7</accession>